<gene>
    <name evidence="1" type="ORF">CTI12_AA110600</name>
</gene>
<accession>A0A2U1PVB5</accession>
<name>A0A2U1PVB5_ARTAN</name>
<evidence type="ECO:0000313" key="2">
    <source>
        <dbReference type="Proteomes" id="UP000245207"/>
    </source>
</evidence>
<keyword evidence="2" id="KW-1185">Reference proteome</keyword>
<protein>
    <submittedName>
        <fullName evidence="1">Uncharacterized protein</fullName>
    </submittedName>
</protein>
<dbReference type="EMBL" id="PKPP01000697">
    <property type="protein sequence ID" value="PWA89694.1"/>
    <property type="molecule type" value="Genomic_DNA"/>
</dbReference>
<evidence type="ECO:0000313" key="1">
    <source>
        <dbReference type="EMBL" id="PWA89694.1"/>
    </source>
</evidence>
<reference evidence="1 2" key="1">
    <citation type="journal article" date="2018" name="Mol. Plant">
        <title>The genome of Artemisia annua provides insight into the evolution of Asteraceae family and artemisinin biosynthesis.</title>
        <authorList>
            <person name="Shen Q."/>
            <person name="Zhang L."/>
            <person name="Liao Z."/>
            <person name="Wang S."/>
            <person name="Yan T."/>
            <person name="Shi P."/>
            <person name="Liu M."/>
            <person name="Fu X."/>
            <person name="Pan Q."/>
            <person name="Wang Y."/>
            <person name="Lv Z."/>
            <person name="Lu X."/>
            <person name="Zhang F."/>
            <person name="Jiang W."/>
            <person name="Ma Y."/>
            <person name="Chen M."/>
            <person name="Hao X."/>
            <person name="Li L."/>
            <person name="Tang Y."/>
            <person name="Lv G."/>
            <person name="Zhou Y."/>
            <person name="Sun X."/>
            <person name="Brodelius P.E."/>
            <person name="Rose J.K.C."/>
            <person name="Tang K."/>
        </authorList>
    </citation>
    <scope>NUCLEOTIDE SEQUENCE [LARGE SCALE GENOMIC DNA]</scope>
    <source>
        <strain evidence="2">cv. Huhao1</strain>
        <tissue evidence="1">Leaf</tissue>
    </source>
</reference>
<organism evidence="1 2">
    <name type="scientific">Artemisia annua</name>
    <name type="common">Sweet wormwood</name>
    <dbReference type="NCBI Taxonomy" id="35608"/>
    <lineage>
        <taxon>Eukaryota</taxon>
        <taxon>Viridiplantae</taxon>
        <taxon>Streptophyta</taxon>
        <taxon>Embryophyta</taxon>
        <taxon>Tracheophyta</taxon>
        <taxon>Spermatophyta</taxon>
        <taxon>Magnoliopsida</taxon>
        <taxon>eudicotyledons</taxon>
        <taxon>Gunneridae</taxon>
        <taxon>Pentapetalae</taxon>
        <taxon>asterids</taxon>
        <taxon>campanulids</taxon>
        <taxon>Asterales</taxon>
        <taxon>Asteraceae</taxon>
        <taxon>Asteroideae</taxon>
        <taxon>Anthemideae</taxon>
        <taxon>Artemisiinae</taxon>
        <taxon>Artemisia</taxon>
    </lineage>
</organism>
<dbReference type="AlphaFoldDB" id="A0A2U1PVB5"/>
<comment type="caution">
    <text evidence="1">The sequence shown here is derived from an EMBL/GenBank/DDBJ whole genome shotgun (WGS) entry which is preliminary data.</text>
</comment>
<proteinExistence type="predicted"/>
<sequence>MCRTYRGKTLEGVSLSIPGNEKRYENDEVLNVFLDFDAKGVKGIGFRAELNYYLNALFVSAQIQPTCDDSFIRLYSSRINLGNEIFYKTIHTEKKDGGLMLTLHKNPINVPCVKMN</sequence>
<dbReference type="Proteomes" id="UP000245207">
    <property type="component" value="Unassembled WGS sequence"/>
</dbReference>